<dbReference type="Proteomes" id="UP000032545">
    <property type="component" value="Unassembled WGS sequence"/>
</dbReference>
<evidence type="ECO:0000256" key="1">
    <source>
        <dbReference type="ARBA" id="ARBA00022679"/>
    </source>
</evidence>
<evidence type="ECO:0000313" key="4">
    <source>
        <dbReference type="EMBL" id="KJE25609.1"/>
    </source>
</evidence>
<reference evidence="5" key="1">
    <citation type="submission" date="2015-02" db="EMBL/GenBank/DDBJ databases">
        <title>Draft Genome of Frankia sp. CpI1-S.</title>
        <authorList>
            <person name="Oshone R.T."/>
            <person name="Ngom M."/>
            <person name="Ghodhbane-Gtari F."/>
            <person name="Gtari M."/>
            <person name="Morris K."/>
            <person name="Thomas K."/>
            <person name="Sen A."/>
            <person name="Tisa L.S."/>
        </authorList>
    </citation>
    <scope>NUCLEOTIDE SEQUENCE [LARGE SCALE GENOMIC DNA]</scope>
    <source>
        <strain evidence="5">CpI1-S</strain>
    </source>
</reference>
<evidence type="ECO:0000313" key="5">
    <source>
        <dbReference type="Proteomes" id="UP000032545"/>
    </source>
</evidence>
<gene>
    <name evidence="4" type="ORF">FF36_00225</name>
</gene>
<dbReference type="GO" id="GO:0008168">
    <property type="term" value="F:methyltransferase activity"/>
    <property type="evidence" value="ECO:0007669"/>
    <property type="project" value="UniProtKB-KW"/>
</dbReference>
<dbReference type="Gene3D" id="3.40.50.150">
    <property type="entry name" value="Vaccinia Virus protein VP39"/>
    <property type="match status" value="1"/>
</dbReference>
<feature type="region of interest" description="Disordered" evidence="2">
    <location>
        <begin position="298"/>
        <end position="317"/>
    </location>
</feature>
<comment type="caution">
    <text evidence="4">The sequence shown here is derived from an EMBL/GenBank/DDBJ whole genome shotgun (WGS) entry which is preliminary data.</text>
</comment>
<dbReference type="SUPFAM" id="SSF53335">
    <property type="entry name" value="S-adenosyl-L-methionine-dependent methyltransferases"/>
    <property type="match status" value="1"/>
</dbReference>
<evidence type="ECO:0000259" key="3">
    <source>
        <dbReference type="Pfam" id="PF13649"/>
    </source>
</evidence>
<proteinExistence type="predicted"/>
<keyword evidence="4" id="KW-0489">Methyltransferase</keyword>
<reference evidence="4 5" key="2">
    <citation type="journal article" date="2016" name="Genome Announc.">
        <title>Permanent Draft Genome Sequences for Two Variants of Frankia sp. Strain CpI1, the First Frankia Strain Isolated from Root Nodules of Comptonia peregrina.</title>
        <authorList>
            <person name="Oshone R."/>
            <person name="Hurst S.G.IV."/>
            <person name="Abebe-Akele F."/>
            <person name="Simpson S."/>
            <person name="Morris K."/>
            <person name="Thomas W.K."/>
            <person name="Tisa L.S."/>
        </authorList>
    </citation>
    <scope>NUCLEOTIDE SEQUENCE [LARGE SCALE GENOMIC DNA]</scope>
    <source>
        <strain evidence="5">CpI1-S</strain>
    </source>
</reference>
<dbReference type="Pfam" id="PF13649">
    <property type="entry name" value="Methyltransf_25"/>
    <property type="match status" value="1"/>
</dbReference>
<name>A0A0D8BNJ9_9ACTN</name>
<dbReference type="OrthoDB" id="5174037at2"/>
<dbReference type="EMBL" id="JYFN01000001">
    <property type="protein sequence ID" value="KJE25609.1"/>
    <property type="molecule type" value="Genomic_DNA"/>
</dbReference>
<organism evidence="4 5">
    <name type="scientific">Frankia torreyi</name>
    <dbReference type="NCBI Taxonomy" id="1856"/>
    <lineage>
        <taxon>Bacteria</taxon>
        <taxon>Bacillati</taxon>
        <taxon>Actinomycetota</taxon>
        <taxon>Actinomycetes</taxon>
        <taxon>Frankiales</taxon>
        <taxon>Frankiaceae</taxon>
        <taxon>Frankia</taxon>
    </lineage>
</organism>
<keyword evidence="1 4" id="KW-0808">Transferase</keyword>
<protein>
    <submittedName>
        <fullName evidence="4">Methyltransferase domain</fullName>
    </submittedName>
</protein>
<dbReference type="PANTHER" id="PTHR43861">
    <property type="entry name" value="TRANS-ACONITATE 2-METHYLTRANSFERASE-RELATED"/>
    <property type="match status" value="1"/>
</dbReference>
<accession>A0A0D8BNJ9</accession>
<dbReference type="CDD" id="cd02440">
    <property type="entry name" value="AdoMet_MTases"/>
    <property type="match status" value="1"/>
</dbReference>
<dbReference type="RefSeq" id="WP_044883070.1">
    <property type="nucleotide sequence ID" value="NZ_JYFN01000001.1"/>
</dbReference>
<dbReference type="PATRIC" id="fig|1502723.3.peg.251"/>
<evidence type="ECO:0000256" key="2">
    <source>
        <dbReference type="SAM" id="MobiDB-lite"/>
    </source>
</evidence>
<dbReference type="GO" id="GO:0032259">
    <property type="term" value="P:methylation"/>
    <property type="evidence" value="ECO:0007669"/>
    <property type="project" value="UniProtKB-KW"/>
</dbReference>
<dbReference type="InterPro" id="IPR041698">
    <property type="entry name" value="Methyltransf_25"/>
</dbReference>
<sequence length="317" mass="34123">MAARGSAVACRLRPLAGFAVATAGAQNFLGARWVPALLAVTPAGRRPAVALRLLAWSPHYFQPGEHDRHAVAERIRHTRQVLADEVLGRYLHADDDVLDVGCGPGYLAAAVAPRVHSVTAVDVSRGALACARVLNPAPNLDYLTVDEFIRGGRDVDVVYSVAVVQHLTDEVFAHALRGWHAALRPGGRLLAHVVVDDPRWQTEAQWRAERELAGRLKRRFALNCFGRSADQVRRLVTAAGFGELDLVAVASFVDVDDDVAGQHLLVARRLDVAAASVATPSRGLTVPVQATPVEPFDLEPFDLEPIGPAPANTDPTR</sequence>
<dbReference type="InterPro" id="IPR029063">
    <property type="entry name" value="SAM-dependent_MTases_sf"/>
</dbReference>
<feature type="domain" description="Methyltransferase" evidence="3">
    <location>
        <begin position="97"/>
        <end position="187"/>
    </location>
</feature>
<dbReference type="AlphaFoldDB" id="A0A0D8BNJ9"/>
<keyword evidence="5" id="KW-1185">Reference proteome</keyword>